<dbReference type="GO" id="GO:0032259">
    <property type="term" value="P:methylation"/>
    <property type="evidence" value="ECO:0007669"/>
    <property type="project" value="UniProtKB-KW"/>
</dbReference>
<dbReference type="PANTHER" id="PTHR44068:SF11">
    <property type="entry name" value="GERANYL DIPHOSPHATE 2-C-METHYLTRANSFERASE"/>
    <property type="match status" value="1"/>
</dbReference>
<dbReference type="CDD" id="cd02440">
    <property type="entry name" value="AdoMet_MTases"/>
    <property type="match status" value="1"/>
</dbReference>
<dbReference type="eggNOG" id="COG2226">
    <property type="taxonomic scope" value="Bacteria"/>
</dbReference>
<keyword evidence="3" id="KW-0489">Methyltransferase</keyword>
<feature type="domain" description="Methyltransferase type 11" evidence="2">
    <location>
        <begin position="79"/>
        <end position="175"/>
    </location>
</feature>
<keyword evidence="4" id="KW-1185">Reference proteome</keyword>
<dbReference type="AlphaFoldDB" id="A6DPY4"/>
<dbReference type="RefSeq" id="WP_007279915.1">
    <property type="nucleotide sequence ID" value="NZ_ABCK01000018.1"/>
</dbReference>
<sequence>MPVCEQVKDDVKLLRSQEEMIKDHYRENLEDYLFWSPSGNMHFGYWHGGLGFFNRDQQIQEMNHQVLNACNLKEDNHLLDLGCGLGGLLRSAYERNENLKLHGISIVEEQIEKARKFGLPQIEYRLGNFSSLPYREESMHACTAMESSCYAQGESKKDLIAQAAKVLKPNGRLVIADFFIKADAKLGQNTVNLLKKWGDNWGIVEIGRLDKVQHALEENGFENIEVKNISKNLIPSLLQVPFLVVIHLALLILKGKCNKSRWEHMQSCLLCIPLAIQAHKFTYSIISASKVDHAAH</sequence>
<dbReference type="InterPro" id="IPR013216">
    <property type="entry name" value="Methyltransf_11"/>
</dbReference>
<dbReference type="Proteomes" id="UP000004947">
    <property type="component" value="Unassembled WGS sequence"/>
</dbReference>
<evidence type="ECO:0000256" key="1">
    <source>
        <dbReference type="ARBA" id="ARBA00022679"/>
    </source>
</evidence>
<evidence type="ECO:0000259" key="2">
    <source>
        <dbReference type="Pfam" id="PF08241"/>
    </source>
</evidence>
<dbReference type="Gene3D" id="3.40.50.150">
    <property type="entry name" value="Vaccinia Virus protein VP39"/>
    <property type="match status" value="1"/>
</dbReference>
<proteinExistence type="predicted"/>
<reference evidence="3 4" key="1">
    <citation type="journal article" date="2010" name="J. Bacteriol.">
        <title>Genome sequence of Lentisphaera araneosa HTCC2155T, the type species of the order Lentisphaerales in the phylum Lentisphaerae.</title>
        <authorList>
            <person name="Thrash J.C."/>
            <person name="Cho J.C."/>
            <person name="Vergin K.L."/>
            <person name="Morris R.M."/>
            <person name="Giovannoni S.J."/>
        </authorList>
    </citation>
    <scope>NUCLEOTIDE SEQUENCE [LARGE SCALE GENOMIC DNA]</scope>
    <source>
        <strain evidence="3 4">HTCC2155</strain>
    </source>
</reference>
<evidence type="ECO:0000313" key="4">
    <source>
        <dbReference type="Proteomes" id="UP000004947"/>
    </source>
</evidence>
<accession>A6DPY4</accession>
<organism evidence="3 4">
    <name type="scientific">Lentisphaera araneosa HTCC2155</name>
    <dbReference type="NCBI Taxonomy" id="313628"/>
    <lineage>
        <taxon>Bacteria</taxon>
        <taxon>Pseudomonadati</taxon>
        <taxon>Lentisphaerota</taxon>
        <taxon>Lentisphaeria</taxon>
        <taxon>Lentisphaerales</taxon>
        <taxon>Lentisphaeraceae</taxon>
        <taxon>Lentisphaera</taxon>
    </lineage>
</organism>
<gene>
    <name evidence="3" type="ORF">LNTAR_23979</name>
</gene>
<dbReference type="InterPro" id="IPR050447">
    <property type="entry name" value="Erg6_SMT_methyltransf"/>
</dbReference>
<keyword evidence="1 3" id="KW-0808">Transferase</keyword>
<dbReference type="STRING" id="313628.LNTAR_23979"/>
<name>A6DPY4_9BACT</name>
<dbReference type="PANTHER" id="PTHR44068">
    <property type="entry name" value="ZGC:194242"/>
    <property type="match status" value="1"/>
</dbReference>
<protein>
    <submittedName>
        <fullName evidence="3">Methyltransferase, UbiE/COQ5 family protein</fullName>
    </submittedName>
</protein>
<dbReference type="OrthoDB" id="9770553at2"/>
<evidence type="ECO:0000313" key="3">
    <source>
        <dbReference type="EMBL" id="EDM26225.1"/>
    </source>
</evidence>
<dbReference type="EMBL" id="ABCK01000018">
    <property type="protein sequence ID" value="EDM26225.1"/>
    <property type="molecule type" value="Genomic_DNA"/>
</dbReference>
<dbReference type="GO" id="GO:0008757">
    <property type="term" value="F:S-adenosylmethionine-dependent methyltransferase activity"/>
    <property type="evidence" value="ECO:0007669"/>
    <property type="project" value="InterPro"/>
</dbReference>
<dbReference type="InterPro" id="IPR029063">
    <property type="entry name" value="SAM-dependent_MTases_sf"/>
</dbReference>
<comment type="caution">
    <text evidence="3">The sequence shown here is derived from an EMBL/GenBank/DDBJ whole genome shotgun (WGS) entry which is preliminary data.</text>
</comment>
<dbReference type="SUPFAM" id="SSF53335">
    <property type="entry name" value="S-adenosyl-L-methionine-dependent methyltransferases"/>
    <property type="match status" value="1"/>
</dbReference>
<dbReference type="Pfam" id="PF08241">
    <property type="entry name" value="Methyltransf_11"/>
    <property type="match status" value="1"/>
</dbReference>